<accession>A0ABV6S7K3</accession>
<evidence type="ECO:0000256" key="1">
    <source>
        <dbReference type="SAM" id="Phobius"/>
    </source>
</evidence>
<name>A0ABV6S7K3_9SPHN</name>
<comment type="caution">
    <text evidence="2">The sequence shown here is derived from an EMBL/GenBank/DDBJ whole genome shotgun (WGS) entry which is preliminary data.</text>
</comment>
<dbReference type="RefSeq" id="WP_267222721.1">
    <property type="nucleotide sequence ID" value="NZ_JAPCWC010000017.1"/>
</dbReference>
<dbReference type="Pfam" id="PF05656">
    <property type="entry name" value="DUF805"/>
    <property type="match status" value="1"/>
</dbReference>
<protein>
    <submittedName>
        <fullName evidence="2">DUF805 domain-containing protein</fullName>
    </submittedName>
</protein>
<evidence type="ECO:0000313" key="2">
    <source>
        <dbReference type="EMBL" id="MFC0685221.1"/>
    </source>
</evidence>
<dbReference type="InterPro" id="IPR008523">
    <property type="entry name" value="DUF805"/>
</dbReference>
<proteinExistence type="predicted"/>
<keyword evidence="1" id="KW-1133">Transmembrane helix</keyword>
<dbReference type="Proteomes" id="UP001589858">
    <property type="component" value="Unassembled WGS sequence"/>
</dbReference>
<keyword evidence="1" id="KW-0812">Transmembrane</keyword>
<gene>
    <name evidence="2" type="ORF">ACFFF8_11485</name>
</gene>
<dbReference type="EMBL" id="JBHLTM010000043">
    <property type="protein sequence ID" value="MFC0685221.1"/>
    <property type="molecule type" value="Genomic_DNA"/>
</dbReference>
<keyword evidence="3" id="KW-1185">Reference proteome</keyword>
<feature type="transmembrane region" description="Helical" evidence="1">
    <location>
        <begin position="24"/>
        <end position="44"/>
    </location>
</feature>
<keyword evidence="1" id="KW-0472">Membrane</keyword>
<evidence type="ECO:0000313" key="3">
    <source>
        <dbReference type="Proteomes" id="UP001589858"/>
    </source>
</evidence>
<sequence length="113" mass="12148">MLGSIRYNLAILLNFKGRDARQTFWFYVFFLVILQYAAGMLISLPMMGGMMKGTFSAAMTSAPAGEMASALAIQSRVIGASAMSWAAILIVIICGVLPSTTGPNRYGDAPVRF</sequence>
<organism evidence="2 3">
    <name type="scientific">Novosphingobium clariflavum</name>
    <dbReference type="NCBI Taxonomy" id="2029884"/>
    <lineage>
        <taxon>Bacteria</taxon>
        <taxon>Pseudomonadati</taxon>
        <taxon>Pseudomonadota</taxon>
        <taxon>Alphaproteobacteria</taxon>
        <taxon>Sphingomonadales</taxon>
        <taxon>Sphingomonadaceae</taxon>
        <taxon>Novosphingobium</taxon>
    </lineage>
</organism>
<reference evidence="2 3" key="1">
    <citation type="submission" date="2024-09" db="EMBL/GenBank/DDBJ databases">
        <authorList>
            <person name="Sun Q."/>
            <person name="Mori K."/>
        </authorList>
    </citation>
    <scope>NUCLEOTIDE SEQUENCE [LARGE SCALE GENOMIC DNA]</scope>
    <source>
        <strain evidence="2 3">CICC 11035S</strain>
    </source>
</reference>
<feature type="transmembrane region" description="Helical" evidence="1">
    <location>
        <begin position="77"/>
        <end position="98"/>
    </location>
</feature>